<keyword evidence="2" id="KW-1133">Transmembrane helix</keyword>
<evidence type="ECO:0000313" key="4">
    <source>
        <dbReference type="Proteomes" id="UP000178367"/>
    </source>
</evidence>
<comment type="caution">
    <text evidence="3">The sequence shown here is derived from an EMBL/GenBank/DDBJ whole genome shotgun (WGS) entry which is preliminary data.</text>
</comment>
<dbReference type="EMBL" id="MFGB01000023">
    <property type="protein sequence ID" value="OGF25130.1"/>
    <property type="molecule type" value="Genomic_DNA"/>
</dbReference>
<gene>
    <name evidence="3" type="ORF">A2227_07320</name>
</gene>
<reference evidence="3 4" key="1">
    <citation type="journal article" date="2016" name="Nat. Commun.">
        <title>Thousands of microbial genomes shed light on interconnected biogeochemical processes in an aquifer system.</title>
        <authorList>
            <person name="Anantharaman K."/>
            <person name="Brown C.T."/>
            <person name="Hug L.A."/>
            <person name="Sharon I."/>
            <person name="Castelle C.J."/>
            <person name="Probst A.J."/>
            <person name="Thomas B.C."/>
            <person name="Singh A."/>
            <person name="Wilkins M.J."/>
            <person name="Karaoz U."/>
            <person name="Brodie E.L."/>
            <person name="Williams K.H."/>
            <person name="Hubbard S.S."/>
            <person name="Banfield J.F."/>
        </authorList>
    </citation>
    <scope>NUCLEOTIDE SEQUENCE [LARGE SCALE GENOMIC DNA]</scope>
</reference>
<keyword evidence="2" id="KW-0472">Membrane</keyword>
<dbReference type="AlphaFoldDB" id="A0A1F5SEH7"/>
<evidence type="ECO:0000256" key="2">
    <source>
        <dbReference type="SAM" id="Phobius"/>
    </source>
</evidence>
<sequence length="147" mass="17149">MYDENDCNHGPEGSDYNGEAWFDWRKDLKCMVLALLAIFMLVGIFFWPSYRREANAEPYLIEASVRIKQAVHWRAEGEFTSAQAELERAKASIKEARITQGRRGNGWKKIYQLEADMARAAALTRDEARKLRKKIKDRREKLLNLPE</sequence>
<proteinExistence type="predicted"/>
<accession>A0A1F5SEH7</accession>
<organism evidence="3 4">
    <name type="scientific">Candidatus Falkowbacteria bacterium RIFOXYA2_FULL_47_19</name>
    <dbReference type="NCBI Taxonomy" id="1797994"/>
    <lineage>
        <taxon>Bacteria</taxon>
        <taxon>Candidatus Falkowiibacteriota</taxon>
    </lineage>
</organism>
<evidence type="ECO:0000313" key="3">
    <source>
        <dbReference type="EMBL" id="OGF25130.1"/>
    </source>
</evidence>
<dbReference type="STRING" id="1797994.A2227_07320"/>
<feature type="coiled-coil region" evidence="1">
    <location>
        <begin position="79"/>
        <end position="145"/>
    </location>
</feature>
<name>A0A1F5SEH7_9BACT</name>
<keyword evidence="1" id="KW-0175">Coiled coil</keyword>
<protein>
    <recommendedName>
        <fullName evidence="5">DUF4398 domain-containing protein</fullName>
    </recommendedName>
</protein>
<feature type="transmembrane region" description="Helical" evidence="2">
    <location>
        <begin position="31"/>
        <end position="50"/>
    </location>
</feature>
<keyword evidence="2" id="KW-0812">Transmembrane</keyword>
<evidence type="ECO:0008006" key="5">
    <source>
        <dbReference type="Google" id="ProtNLM"/>
    </source>
</evidence>
<evidence type="ECO:0000256" key="1">
    <source>
        <dbReference type="SAM" id="Coils"/>
    </source>
</evidence>
<dbReference type="Proteomes" id="UP000178367">
    <property type="component" value="Unassembled WGS sequence"/>
</dbReference>